<evidence type="ECO:0000256" key="2">
    <source>
        <dbReference type="ARBA" id="ARBA00022692"/>
    </source>
</evidence>
<feature type="transmembrane region" description="Helical" evidence="5">
    <location>
        <begin position="89"/>
        <end position="115"/>
    </location>
</feature>
<evidence type="ECO:0000256" key="5">
    <source>
        <dbReference type="SAM" id="Phobius"/>
    </source>
</evidence>
<gene>
    <name evidence="6" type="ORF">BK123_27700</name>
</gene>
<keyword evidence="2 5" id="KW-0812">Transmembrane</keyword>
<dbReference type="GO" id="GO:0016020">
    <property type="term" value="C:membrane"/>
    <property type="evidence" value="ECO:0007669"/>
    <property type="project" value="UniProtKB-SubCell"/>
</dbReference>
<protein>
    <submittedName>
        <fullName evidence="6">Crp/Fnr family transcriptional regulator</fullName>
    </submittedName>
</protein>
<dbReference type="Proteomes" id="UP000187074">
    <property type="component" value="Unassembled WGS sequence"/>
</dbReference>
<evidence type="ECO:0000313" key="6">
    <source>
        <dbReference type="EMBL" id="OME89156.1"/>
    </source>
</evidence>
<organism evidence="6 7">
    <name type="scientific">Paenibacillus lautus</name>
    <name type="common">Bacillus lautus</name>
    <dbReference type="NCBI Taxonomy" id="1401"/>
    <lineage>
        <taxon>Bacteria</taxon>
        <taxon>Bacillati</taxon>
        <taxon>Bacillota</taxon>
        <taxon>Bacilli</taxon>
        <taxon>Bacillales</taxon>
        <taxon>Paenibacillaceae</taxon>
        <taxon>Paenibacillus</taxon>
    </lineage>
</organism>
<name>A0A1R1AUA5_PAELA</name>
<keyword evidence="4 5" id="KW-0472">Membrane</keyword>
<evidence type="ECO:0000256" key="3">
    <source>
        <dbReference type="ARBA" id="ARBA00022989"/>
    </source>
</evidence>
<reference evidence="6 7" key="1">
    <citation type="submission" date="2016-11" db="EMBL/GenBank/DDBJ databases">
        <title>Paenibacillus species isolates.</title>
        <authorList>
            <person name="Beno S.M."/>
        </authorList>
    </citation>
    <scope>NUCLEOTIDE SEQUENCE [LARGE SCALE GENOMIC DNA]</scope>
    <source>
        <strain evidence="6 7">FSL F4-0100</strain>
    </source>
</reference>
<evidence type="ECO:0000256" key="1">
    <source>
        <dbReference type="ARBA" id="ARBA00004141"/>
    </source>
</evidence>
<dbReference type="EMBL" id="MRTF01000011">
    <property type="protein sequence ID" value="OME89156.1"/>
    <property type="molecule type" value="Genomic_DNA"/>
</dbReference>
<evidence type="ECO:0000256" key="4">
    <source>
        <dbReference type="ARBA" id="ARBA00023136"/>
    </source>
</evidence>
<feature type="transmembrane region" description="Helical" evidence="5">
    <location>
        <begin position="12"/>
        <end position="30"/>
    </location>
</feature>
<dbReference type="AlphaFoldDB" id="A0A1R1AUA5"/>
<dbReference type="InterPro" id="IPR032808">
    <property type="entry name" value="DoxX"/>
</dbReference>
<sequence length="176" mass="19331">MLVLIQWLQSSKIAMWLLTFIRVYVGYKWLTAGWSKLTGGFDASGFMQGAIAKSTGEHPAVQDWWAVFLKHAALPGVKWFNVIIPLGEFLVGLGLILGTFTVFAALMGLVMNAAYLFSGSISINGQLLLLEFLIILSAANAGKIGLDRWLMSYLQDKFTRKAKISSDPSSLQNQAV</sequence>
<dbReference type="PANTHER" id="PTHR39157">
    <property type="entry name" value="INTEGRAL MEMBRANE PROTEIN-RELATED"/>
    <property type="match status" value="1"/>
</dbReference>
<keyword evidence="3 5" id="KW-1133">Transmembrane helix</keyword>
<comment type="subcellular location">
    <subcellularLocation>
        <location evidence="1">Membrane</location>
        <topology evidence="1">Multi-pass membrane protein</topology>
    </subcellularLocation>
</comment>
<proteinExistence type="predicted"/>
<dbReference type="Pfam" id="PF07681">
    <property type="entry name" value="DoxX"/>
    <property type="match status" value="1"/>
</dbReference>
<evidence type="ECO:0000313" key="7">
    <source>
        <dbReference type="Proteomes" id="UP000187074"/>
    </source>
</evidence>
<comment type="caution">
    <text evidence="6">The sequence shown here is derived from an EMBL/GenBank/DDBJ whole genome shotgun (WGS) entry which is preliminary data.</text>
</comment>
<dbReference type="PANTHER" id="PTHR39157:SF1">
    <property type="entry name" value="DOXX FAMILY PROTEIN"/>
    <property type="match status" value="1"/>
</dbReference>
<accession>A0A1R1AUA5</accession>
<dbReference type="STRING" id="1401.BK123_27700"/>